<reference evidence="2 3" key="1">
    <citation type="submission" date="2019-04" db="EMBL/GenBank/DDBJ databases">
        <title>Microbes associate with the intestines of laboratory mice.</title>
        <authorList>
            <person name="Navarre W."/>
            <person name="Wong E."/>
            <person name="Huang K."/>
            <person name="Tropini C."/>
            <person name="Ng K."/>
            <person name="Yu B."/>
        </authorList>
    </citation>
    <scope>NUCLEOTIDE SEQUENCE [LARGE SCALE GENOMIC DNA]</scope>
    <source>
        <strain evidence="2 3">NM50_B9-20</strain>
    </source>
</reference>
<protein>
    <submittedName>
        <fullName evidence="2">DUF4180 domain-containing protein</fullName>
    </submittedName>
</protein>
<dbReference type="Pfam" id="PF13788">
    <property type="entry name" value="DUF4180"/>
    <property type="match status" value="1"/>
</dbReference>
<evidence type="ECO:0000313" key="3">
    <source>
        <dbReference type="Proteomes" id="UP000306888"/>
    </source>
</evidence>
<dbReference type="InterPro" id="IPR025438">
    <property type="entry name" value="DUF4180"/>
</dbReference>
<evidence type="ECO:0000259" key="1">
    <source>
        <dbReference type="Pfam" id="PF13788"/>
    </source>
</evidence>
<feature type="domain" description="DUF4180" evidence="1">
    <location>
        <begin position="14"/>
        <end position="122"/>
    </location>
</feature>
<evidence type="ECO:0000313" key="2">
    <source>
        <dbReference type="EMBL" id="TGY44058.1"/>
    </source>
</evidence>
<comment type="caution">
    <text evidence="2">The sequence shown here is derived from an EMBL/GenBank/DDBJ whole genome shotgun (WGS) entry which is preliminary data.</text>
</comment>
<dbReference type="OrthoDB" id="8595425at2"/>
<dbReference type="AlphaFoldDB" id="A0A4S2DNS0"/>
<gene>
    <name evidence="2" type="ORF">E5347_04365</name>
</gene>
<dbReference type="Proteomes" id="UP000306888">
    <property type="component" value="Unassembled WGS sequence"/>
</dbReference>
<accession>A0A4S2DNS0</accession>
<proteinExistence type="predicted"/>
<name>A0A4S2DNS0_9CLOT</name>
<organism evidence="2 3">
    <name type="scientific">Clostridium sartagoforme</name>
    <dbReference type="NCBI Taxonomy" id="84031"/>
    <lineage>
        <taxon>Bacteria</taxon>
        <taxon>Bacillati</taxon>
        <taxon>Bacillota</taxon>
        <taxon>Clostridia</taxon>
        <taxon>Eubacteriales</taxon>
        <taxon>Clostridiaceae</taxon>
        <taxon>Clostridium</taxon>
    </lineage>
</organism>
<dbReference type="EMBL" id="SRYR01000001">
    <property type="protein sequence ID" value="TGY44058.1"/>
    <property type="molecule type" value="Genomic_DNA"/>
</dbReference>
<keyword evidence="3" id="KW-1185">Reference proteome</keyword>
<sequence length="124" mass="14252">MEMIVMKYNVVNKNNESYIILNNNGTKISSEQDMLDIIGFCFESGVNSVAIDGNILSDEFYDLKTKILGMSLQKFINYNIRLAIIINEEKLLSDRFKELKLELNKGGNIRVCHSIEEAEIWLVK</sequence>